<protein>
    <submittedName>
        <fullName evidence="2">Uncharacterized protein</fullName>
    </submittedName>
</protein>
<feature type="region of interest" description="Disordered" evidence="1">
    <location>
        <begin position="1"/>
        <end position="49"/>
    </location>
</feature>
<evidence type="ECO:0000256" key="1">
    <source>
        <dbReference type="SAM" id="MobiDB-lite"/>
    </source>
</evidence>
<name>W2IVY4_PHYNI</name>
<proteinExistence type="predicted"/>
<dbReference type="AlphaFoldDB" id="W2IVY4"/>
<accession>W2IVY4</accession>
<evidence type="ECO:0000313" key="2">
    <source>
        <dbReference type="EMBL" id="ETL38276.1"/>
    </source>
</evidence>
<feature type="compositionally biased region" description="Polar residues" evidence="1">
    <location>
        <begin position="1"/>
        <end position="10"/>
    </location>
</feature>
<dbReference type="EMBL" id="KI673338">
    <property type="protein sequence ID" value="ETL38276.1"/>
    <property type="molecule type" value="Genomic_DNA"/>
</dbReference>
<sequence>GGSNRRTSPPGQSPHAATPGRKEEKDPSPPDQSQQGSKPPIECLKCKSK</sequence>
<reference evidence="2" key="1">
    <citation type="submission" date="2013-11" db="EMBL/GenBank/DDBJ databases">
        <title>The Genome Sequence of Phytophthora parasitica CJ05E6.</title>
        <authorList>
            <consortium name="The Broad Institute Genomics Platform"/>
            <person name="Russ C."/>
            <person name="Tyler B."/>
            <person name="Panabieres F."/>
            <person name="Shan W."/>
            <person name="Tripathy S."/>
            <person name="Grunwald N."/>
            <person name="Machado M."/>
            <person name="Johnson C.S."/>
            <person name="Arredondo F."/>
            <person name="Hong C."/>
            <person name="Coffey M."/>
            <person name="Young S.K."/>
            <person name="Zeng Q."/>
            <person name="Gargeya S."/>
            <person name="Fitzgerald M."/>
            <person name="Abouelleil A."/>
            <person name="Alvarado L."/>
            <person name="Chapman S.B."/>
            <person name="Gainer-Dewar J."/>
            <person name="Goldberg J."/>
            <person name="Griggs A."/>
            <person name="Gujja S."/>
            <person name="Hansen M."/>
            <person name="Howarth C."/>
            <person name="Imamovic A."/>
            <person name="Ireland A."/>
            <person name="Larimer J."/>
            <person name="McCowan C."/>
            <person name="Murphy C."/>
            <person name="Pearson M."/>
            <person name="Poon T.W."/>
            <person name="Priest M."/>
            <person name="Roberts A."/>
            <person name="Saif S."/>
            <person name="Shea T."/>
            <person name="Sykes S."/>
            <person name="Wortman J."/>
            <person name="Nusbaum C."/>
            <person name="Birren B."/>
        </authorList>
    </citation>
    <scope>NUCLEOTIDE SEQUENCE [LARGE SCALE GENOMIC DNA]</scope>
    <source>
        <strain evidence="2">CJ05E6</strain>
    </source>
</reference>
<feature type="non-terminal residue" evidence="2">
    <location>
        <position position="1"/>
    </location>
</feature>
<gene>
    <name evidence="2" type="ORF">L916_10124</name>
</gene>
<organism evidence="2">
    <name type="scientific">Phytophthora nicotianae</name>
    <name type="common">Potato buckeye rot agent</name>
    <name type="synonym">Phytophthora parasitica</name>
    <dbReference type="NCBI Taxonomy" id="4792"/>
    <lineage>
        <taxon>Eukaryota</taxon>
        <taxon>Sar</taxon>
        <taxon>Stramenopiles</taxon>
        <taxon>Oomycota</taxon>
        <taxon>Peronosporomycetes</taxon>
        <taxon>Peronosporales</taxon>
        <taxon>Peronosporaceae</taxon>
        <taxon>Phytophthora</taxon>
    </lineage>
</organism>
<dbReference type="Proteomes" id="UP000053864">
    <property type="component" value="Unassembled WGS sequence"/>
</dbReference>